<feature type="compositionally biased region" description="Low complexity" evidence="1">
    <location>
        <begin position="763"/>
        <end position="775"/>
    </location>
</feature>
<accession>A0ABQ4YL88</accession>
<feature type="region of interest" description="Disordered" evidence="1">
    <location>
        <begin position="327"/>
        <end position="347"/>
    </location>
</feature>
<feature type="compositionally biased region" description="Low complexity" evidence="1">
    <location>
        <begin position="1136"/>
        <end position="1148"/>
    </location>
</feature>
<evidence type="ECO:0000313" key="2">
    <source>
        <dbReference type="EMBL" id="GJS78589.1"/>
    </source>
</evidence>
<evidence type="ECO:0000313" key="3">
    <source>
        <dbReference type="Proteomes" id="UP001151760"/>
    </source>
</evidence>
<feature type="compositionally biased region" description="Basic residues" evidence="1">
    <location>
        <begin position="17"/>
        <end position="26"/>
    </location>
</feature>
<feature type="region of interest" description="Disordered" evidence="1">
    <location>
        <begin position="1"/>
        <end position="30"/>
    </location>
</feature>
<evidence type="ECO:0008006" key="4">
    <source>
        <dbReference type="Google" id="ProtNLM"/>
    </source>
</evidence>
<feature type="compositionally biased region" description="Low complexity" evidence="1">
    <location>
        <begin position="276"/>
        <end position="289"/>
    </location>
</feature>
<protein>
    <recommendedName>
        <fullName evidence="4">Reverse transcriptase domain-containing protein</fullName>
    </recommendedName>
</protein>
<feature type="compositionally biased region" description="Low complexity" evidence="1">
    <location>
        <begin position="501"/>
        <end position="516"/>
    </location>
</feature>
<keyword evidence="3" id="KW-1185">Reference proteome</keyword>
<reference evidence="2" key="1">
    <citation type="journal article" date="2022" name="Int. J. Mol. Sci.">
        <title>Draft Genome of Tanacetum Coccineum: Genomic Comparison of Closely Related Tanacetum-Family Plants.</title>
        <authorList>
            <person name="Yamashiro T."/>
            <person name="Shiraishi A."/>
            <person name="Nakayama K."/>
            <person name="Satake H."/>
        </authorList>
    </citation>
    <scope>NUCLEOTIDE SEQUENCE</scope>
</reference>
<feature type="region of interest" description="Disordered" evidence="1">
    <location>
        <begin position="733"/>
        <end position="794"/>
    </location>
</feature>
<sequence length="1167" mass="131378">MRTRSSSNLIAESSTTPKRRNRRRSKQRVEPFSLEETSVVTMADQRTMAELLQAPTEGYGDAIVIPAILAENFELKHGLLNLVTSKQFYGFEKEDPHAHIRCQFQLNYSDEGQMFVEFLIQNQLFSYSLETFAQILDVPCQGACVFTDSWRLDELAYGNHTDGPYQTNLPLIEDIILSIRIDREGQVLRIRHEEEIDVLEYQILTREIVQTLKPLEEIIRENVFCLGGNRDHVPTCLCFMLYCLVHSEKFNLAYYMAKRIEWVTKQARLILPYGRPSTSSSTFDQPSSSHLNDDDDDENNKGTSRAKHSFPTFVKDNSLTNQVPQVFQNPHNSVPTKGLYKTKPPSPRVIKSHIQIPRQGQETRTKNKVTIVVGENEILTREIRTHMKPWVEIIRENVFCQGGHKDHVSACLCHMLYCIETSTPYNLAFFILKRMERTRFKPKELLPYGMLLTRLFKHVVSISPELAFDHYLSHDRAMHPLAPHYERKTRADRGKKRPREPNASSSSTTQNPSSSSLQIDVITDDNDVESPQSNSSSPSQTISSSSNVVSGVHQNPPHENHDLNNLLSQTISFQIQQRDEHRDGLRSGIDGSVIALQMMDKVGRMVLLLWSFFGMESVKLTKAGHVFMHLKPVLKLEPFTSLHRTLQVLEVSGTRPLLQHFFLSGVLVRSGLSRVWRNPMCDPVLRRSDNTGTSILGRVADRTTSPAPAGIAIPHASLEEIVVTRPDPKVVTKADHVAKRKTSTGSEISTNTAKRTRLSQKVSGAGSSGLAAGDGVEQTDDGTLDDDGQRNGSEFAMEDIGNLNDVSQGEHINVIPLRTFDPSLGLDVTYPLILLPDKEVEAHAELSGGVRRTTRASSHASHGKLVSSFTFAFNYTRTRVRTTLLEMCLERSSAFCPGTLLRFLILMTRGSRSEFPPYTKDDWEEIHGFNLGLQRKELYKDPKVCRTALDRFPALVETHRLRELSSVELSDRISTQTIKKQRANLKQQGEFTIHANEEVSRLKTELGALKSKCESDFTPLVRKFLKSGEFNQAFASVLNIAISVGVERGLRIDRIDEEFRGLSQKVSGFIPDAKEKFDRVIDAFPDTTFPFLDKISQHSRSSLQDIARLEPDRVTSSHQPSSAIASLRANTHMRHSTSSSGTFGHTSTPEQLKKKKKSVEKGGPSAA</sequence>
<proteinExistence type="predicted"/>
<feature type="compositionally biased region" description="Polar residues" evidence="1">
    <location>
        <begin position="743"/>
        <end position="753"/>
    </location>
</feature>
<feature type="compositionally biased region" description="Low complexity" evidence="1">
    <location>
        <begin position="530"/>
        <end position="550"/>
    </location>
</feature>
<organism evidence="2 3">
    <name type="scientific">Tanacetum coccineum</name>
    <dbReference type="NCBI Taxonomy" id="301880"/>
    <lineage>
        <taxon>Eukaryota</taxon>
        <taxon>Viridiplantae</taxon>
        <taxon>Streptophyta</taxon>
        <taxon>Embryophyta</taxon>
        <taxon>Tracheophyta</taxon>
        <taxon>Spermatophyta</taxon>
        <taxon>Magnoliopsida</taxon>
        <taxon>eudicotyledons</taxon>
        <taxon>Gunneridae</taxon>
        <taxon>Pentapetalae</taxon>
        <taxon>asterids</taxon>
        <taxon>campanulids</taxon>
        <taxon>Asterales</taxon>
        <taxon>Asteraceae</taxon>
        <taxon>Asteroideae</taxon>
        <taxon>Anthemideae</taxon>
        <taxon>Anthemidinae</taxon>
        <taxon>Tanacetum</taxon>
    </lineage>
</organism>
<feature type="compositionally biased region" description="Polar residues" evidence="1">
    <location>
        <begin position="1"/>
        <end position="16"/>
    </location>
</feature>
<gene>
    <name evidence="2" type="ORF">Tco_0728470</name>
</gene>
<name>A0ABQ4YL88_9ASTR</name>
<comment type="caution">
    <text evidence="2">The sequence shown here is derived from an EMBL/GenBank/DDBJ whole genome shotgun (WGS) entry which is preliminary data.</text>
</comment>
<feature type="region of interest" description="Disordered" evidence="1">
    <location>
        <begin position="1131"/>
        <end position="1167"/>
    </location>
</feature>
<feature type="region of interest" description="Disordered" evidence="1">
    <location>
        <begin position="481"/>
        <end position="563"/>
    </location>
</feature>
<feature type="region of interest" description="Disordered" evidence="1">
    <location>
        <begin position="275"/>
        <end position="311"/>
    </location>
</feature>
<reference evidence="2" key="2">
    <citation type="submission" date="2022-01" db="EMBL/GenBank/DDBJ databases">
        <authorList>
            <person name="Yamashiro T."/>
            <person name="Shiraishi A."/>
            <person name="Satake H."/>
            <person name="Nakayama K."/>
        </authorList>
    </citation>
    <scope>NUCLEOTIDE SEQUENCE</scope>
</reference>
<feature type="compositionally biased region" description="Acidic residues" evidence="1">
    <location>
        <begin position="777"/>
        <end position="786"/>
    </location>
</feature>
<evidence type="ECO:0000256" key="1">
    <source>
        <dbReference type="SAM" id="MobiDB-lite"/>
    </source>
</evidence>
<feature type="compositionally biased region" description="Basic and acidic residues" evidence="1">
    <location>
        <begin position="481"/>
        <end position="492"/>
    </location>
</feature>
<dbReference type="Proteomes" id="UP001151760">
    <property type="component" value="Unassembled WGS sequence"/>
</dbReference>
<dbReference type="EMBL" id="BQNB010010536">
    <property type="protein sequence ID" value="GJS78589.1"/>
    <property type="molecule type" value="Genomic_DNA"/>
</dbReference>